<feature type="transmembrane region" description="Helical" evidence="1">
    <location>
        <begin position="151"/>
        <end position="169"/>
    </location>
</feature>
<dbReference type="AlphaFoldDB" id="A0A7M1B1R7"/>
<gene>
    <name evidence="2" type="ORF">FJR45_07040</name>
</gene>
<keyword evidence="1" id="KW-0472">Membrane</keyword>
<reference evidence="2 3" key="1">
    <citation type="submission" date="2019-06" db="EMBL/GenBank/DDBJ databases">
        <title>Sulfurimonas gotlandica sp. nov., a chemoautotrophic and psychrotolerant epsilonproteobacterium isolated from a pelagic redoxcline, and an emended description of the genus Sulfurimonas.</title>
        <authorList>
            <person name="Wang S."/>
            <person name="Jiang L."/>
            <person name="Shao Z."/>
        </authorList>
    </citation>
    <scope>NUCLEOTIDE SEQUENCE [LARGE SCALE GENOMIC DNA]</scope>
    <source>
        <strain evidence="2 3">S2-6</strain>
    </source>
</reference>
<organism evidence="2 3">
    <name type="scientific">Sulfurimonas sediminis</name>
    <dbReference type="NCBI Taxonomy" id="2590020"/>
    <lineage>
        <taxon>Bacteria</taxon>
        <taxon>Pseudomonadati</taxon>
        <taxon>Campylobacterota</taxon>
        <taxon>Epsilonproteobacteria</taxon>
        <taxon>Campylobacterales</taxon>
        <taxon>Sulfurimonadaceae</taxon>
        <taxon>Sulfurimonas</taxon>
    </lineage>
</organism>
<evidence type="ECO:0000256" key="1">
    <source>
        <dbReference type="SAM" id="Phobius"/>
    </source>
</evidence>
<accession>A0A7M1B1R7</accession>
<keyword evidence="3" id="KW-1185">Reference proteome</keyword>
<dbReference type="RefSeq" id="WP_193149904.1">
    <property type="nucleotide sequence ID" value="NZ_CP041235.1"/>
</dbReference>
<dbReference type="EMBL" id="CP041235">
    <property type="protein sequence ID" value="QOP43717.1"/>
    <property type="molecule type" value="Genomic_DNA"/>
</dbReference>
<evidence type="ECO:0000313" key="2">
    <source>
        <dbReference type="EMBL" id="QOP43717.1"/>
    </source>
</evidence>
<keyword evidence="1" id="KW-0812">Transmembrane</keyword>
<dbReference type="Proteomes" id="UP000593719">
    <property type="component" value="Chromosome"/>
</dbReference>
<sequence length="300" mass="33785">MIKILLLFVLPFSLYASKILSYNIYERTDRADVMITFDTPYTGQIKQSISKSKIIIKLEDATIESPKIKKVSSEYLHSLTITPLNNETLIVASISPSTKLIASKTSDGYGLRLRFADKTAVKSSTLKKAPSSSVNSLSALPTKKDDTMSSSYYIVVAILILGILILLYIKKKMKPLPANTKTSNNNWLFKDTKQSPLQNDNTDMTEQNVSIRFQKAIDEKNSVVMLDFGNQSYLVLMGNGNILLDKFTDNKPASQQEFDEILQSRHEDLEKFLGKSQTSQKQEPLQAYKERAANIAYEMQ</sequence>
<keyword evidence="1" id="KW-1133">Transmembrane helix</keyword>
<evidence type="ECO:0008006" key="4">
    <source>
        <dbReference type="Google" id="ProtNLM"/>
    </source>
</evidence>
<name>A0A7M1B1R7_9BACT</name>
<proteinExistence type="predicted"/>
<evidence type="ECO:0000313" key="3">
    <source>
        <dbReference type="Proteomes" id="UP000593719"/>
    </source>
</evidence>
<protein>
    <recommendedName>
        <fullName evidence="4">Excinuclease ABC subunit A</fullName>
    </recommendedName>
</protein>
<dbReference type="KEGG" id="ssei:FJR45_07040"/>